<dbReference type="SMART" id="SM00471">
    <property type="entry name" value="HDc"/>
    <property type="match status" value="1"/>
</dbReference>
<comment type="caution">
    <text evidence="2">The sequence shown here is derived from an EMBL/GenBank/DDBJ whole genome shotgun (WGS) entry which is preliminary data.</text>
</comment>
<dbReference type="InterPro" id="IPR006675">
    <property type="entry name" value="HDIG_dom"/>
</dbReference>
<proteinExistence type="predicted"/>
<dbReference type="AlphaFoldDB" id="A0A7Y0L6C6"/>
<reference evidence="2 3" key="1">
    <citation type="submission" date="2020-04" db="EMBL/GenBank/DDBJ databases">
        <authorList>
            <person name="Zhang R."/>
            <person name="Schippers A."/>
        </authorList>
    </citation>
    <scope>NUCLEOTIDE SEQUENCE [LARGE SCALE GENOMIC DNA]</scope>
    <source>
        <strain evidence="2 3">DSM 109850</strain>
    </source>
</reference>
<keyword evidence="3" id="KW-1185">Reference proteome</keyword>
<dbReference type="EMBL" id="JABBVZ010000045">
    <property type="protein sequence ID" value="NMP23265.1"/>
    <property type="molecule type" value="Genomic_DNA"/>
</dbReference>
<dbReference type="InterPro" id="IPR037522">
    <property type="entry name" value="HD_GYP_dom"/>
</dbReference>
<dbReference type="Gene3D" id="1.10.3210.10">
    <property type="entry name" value="Hypothetical protein af1432"/>
    <property type="match status" value="1"/>
</dbReference>
<dbReference type="Pfam" id="PF11871">
    <property type="entry name" value="DUF3391"/>
    <property type="match status" value="1"/>
</dbReference>
<dbReference type="InterPro" id="IPR021812">
    <property type="entry name" value="DUF3391"/>
</dbReference>
<organism evidence="2 3">
    <name type="scientific">Sulfobacillus harzensis</name>
    <dbReference type="NCBI Taxonomy" id="2729629"/>
    <lineage>
        <taxon>Bacteria</taxon>
        <taxon>Bacillati</taxon>
        <taxon>Bacillota</taxon>
        <taxon>Clostridia</taxon>
        <taxon>Eubacteriales</taxon>
        <taxon>Clostridiales Family XVII. Incertae Sedis</taxon>
        <taxon>Sulfobacillus</taxon>
    </lineage>
</organism>
<sequence>MTKKIPVERLKPGMYIADLNSEWMAHPFLRNHFLVKEEETIQKLIRAGIREVYIDPQRGLDVNDAPSAEEVQRATETAIVQVGEEAAMLPRIPIREERDYAAQLYLEGVHLIREMMQDVRLGRQVAVHRVDPLVRRIAESTIRNPDALLSLVRVKNKDLYTFQHSVAVGALVVAFSHTVGLDVRQVHLAGVGGLLHDIGKVSIPDHILNKPGRLTEEEFAVMRCHVAEGKKILEAAHGIHDLSIQAAYQHHERCDGSGYPEALSAATISDAGKMVAICDVYDAITSDRVYHKALLPHQAVRKLFEWANFHFDPDRVQDFIRMIGIYPIGTLVLLQSGRIGIVTEQRSTSLLQPRLTVFYDTRWGHYISPVDVDLSRPMGRGGADEIVGPTTSEQWGITRYPVAPPTPQETIPYRLD</sequence>
<dbReference type="Proteomes" id="UP000533476">
    <property type="component" value="Unassembled WGS sequence"/>
</dbReference>
<dbReference type="CDD" id="cd00077">
    <property type="entry name" value="HDc"/>
    <property type="match status" value="1"/>
</dbReference>
<dbReference type="PANTHER" id="PTHR43155">
    <property type="entry name" value="CYCLIC DI-GMP PHOSPHODIESTERASE PA4108-RELATED"/>
    <property type="match status" value="1"/>
</dbReference>
<dbReference type="RefSeq" id="WP_169100378.1">
    <property type="nucleotide sequence ID" value="NZ_JABBVZ010000045.1"/>
</dbReference>
<dbReference type="InterPro" id="IPR003607">
    <property type="entry name" value="HD/PDEase_dom"/>
</dbReference>
<gene>
    <name evidence="2" type="ORF">HIJ39_13045</name>
</gene>
<evidence type="ECO:0000259" key="1">
    <source>
        <dbReference type="PROSITE" id="PS51832"/>
    </source>
</evidence>
<evidence type="ECO:0000313" key="3">
    <source>
        <dbReference type="Proteomes" id="UP000533476"/>
    </source>
</evidence>
<dbReference type="PROSITE" id="PS51832">
    <property type="entry name" value="HD_GYP"/>
    <property type="match status" value="1"/>
</dbReference>
<dbReference type="SUPFAM" id="SSF109604">
    <property type="entry name" value="HD-domain/PDEase-like"/>
    <property type="match status" value="1"/>
</dbReference>
<evidence type="ECO:0000313" key="2">
    <source>
        <dbReference type="EMBL" id="NMP23265.1"/>
    </source>
</evidence>
<dbReference type="NCBIfam" id="TIGR00277">
    <property type="entry name" value="HDIG"/>
    <property type="match status" value="1"/>
</dbReference>
<accession>A0A7Y0L6C6</accession>
<dbReference type="Pfam" id="PF13487">
    <property type="entry name" value="HD_5"/>
    <property type="match status" value="1"/>
</dbReference>
<protein>
    <submittedName>
        <fullName evidence="2">HD-GYP domain-containing protein</fullName>
    </submittedName>
</protein>
<feature type="domain" description="HD-GYP" evidence="1">
    <location>
        <begin position="139"/>
        <end position="335"/>
    </location>
</feature>
<name>A0A7Y0L6C6_9FIRM</name>
<dbReference type="PANTHER" id="PTHR43155:SF2">
    <property type="entry name" value="CYCLIC DI-GMP PHOSPHODIESTERASE PA4108"/>
    <property type="match status" value="1"/>
</dbReference>